<reference evidence="2 3" key="1">
    <citation type="submission" date="2019-07" db="EMBL/GenBank/DDBJ databases">
        <title>Chromosome genome assembly for large yellow croaker.</title>
        <authorList>
            <person name="Xiao S."/>
        </authorList>
    </citation>
    <scope>NUCLEOTIDE SEQUENCE [LARGE SCALE GENOMIC DNA]</scope>
    <source>
        <strain evidence="2">JMULYC20181020</strain>
        <tissue evidence="2">Muscle</tissue>
    </source>
</reference>
<feature type="compositionally biased region" description="Polar residues" evidence="1">
    <location>
        <begin position="365"/>
        <end position="380"/>
    </location>
</feature>
<feature type="compositionally biased region" description="Basic and acidic residues" evidence="1">
    <location>
        <begin position="704"/>
        <end position="718"/>
    </location>
</feature>
<dbReference type="AlphaFoldDB" id="A0A6G0IXV5"/>
<feature type="region of interest" description="Disordered" evidence="1">
    <location>
        <begin position="693"/>
        <end position="733"/>
    </location>
</feature>
<evidence type="ECO:0000313" key="2">
    <source>
        <dbReference type="EMBL" id="KAE8296359.1"/>
    </source>
</evidence>
<organism evidence="2 3">
    <name type="scientific">Larimichthys crocea</name>
    <name type="common">Large yellow croaker</name>
    <name type="synonym">Pseudosciaena crocea</name>
    <dbReference type="NCBI Taxonomy" id="215358"/>
    <lineage>
        <taxon>Eukaryota</taxon>
        <taxon>Metazoa</taxon>
        <taxon>Chordata</taxon>
        <taxon>Craniata</taxon>
        <taxon>Vertebrata</taxon>
        <taxon>Euteleostomi</taxon>
        <taxon>Actinopterygii</taxon>
        <taxon>Neopterygii</taxon>
        <taxon>Teleostei</taxon>
        <taxon>Neoteleostei</taxon>
        <taxon>Acanthomorphata</taxon>
        <taxon>Eupercaria</taxon>
        <taxon>Sciaenidae</taxon>
        <taxon>Larimichthys</taxon>
    </lineage>
</organism>
<feature type="region of interest" description="Disordered" evidence="1">
    <location>
        <begin position="571"/>
        <end position="659"/>
    </location>
</feature>
<feature type="compositionally biased region" description="Basic and acidic residues" evidence="1">
    <location>
        <begin position="832"/>
        <end position="842"/>
    </location>
</feature>
<dbReference type="Proteomes" id="UP000424527">
    <property type="component" value="Unassembled WGS sequence"/>
</dbReference>
<keyword evidence="3" id="KW-1185">Reference proteome</keyword>
<proteinExistence type="predicted"/>
<gene>
    <name evidence="2" type="ORF">D5F01_LYC05113</name>
</gene>
<feature type="region of interest" description="Disordered" evidence="1">
    <location>
        <begin position="832"/>
        <end position="865"/>
    </location>
</feature>
<sequence>MERDCIAGLYQFLGISVGAEFSSEDVSLLYHKVFHVPVHTDEAHAAMKKKERLVGKKELYGSVMGVRRLKKAARQCWARLVSEGVQSIFPTSCQSQSLEVRDQAWGCVTLPDVLLLIEVKYDVVTHLLYTEMLQEHYTLSIWETLLPWQQHEEEEGLEDLAEEALESGDMIRLAELPGAFRIYSALPRASLRSHPESREQSWSAVSLLYEIHTLRQQEMDTLTVLGKRLDGESLTLMCLHVRLATLRAQREKMSYSALLAAWQSWEPWPHVKSPCRADQVALWLHGEEEEQKEDFITVSAQQAVLQLLVLTQEQERKHLIKLVHGVSLEDLQDPGCRVAPKEDSHEEVALRNGCIKRLKQIHAGLQTSNETQTPSKQTNHQPEHQMEPHISSNSAMWSQQKLEDCSLLLLTHLTEHQEVQVSAVLPALMDKSAQRIQALRDEYESKLQAQRYTNILQLLISDAPLTPGSILTSYPNLTENNSNEQIAAQSCGRGPGNAQNSSVGPGCGAAIEDPPYLEFLCVSDPASNTHQSLTADGEGAQEATEANAVKSPQSYEKQASLITLAWSKLPEDDNDSEEEAAQVQPIDISSTDEHTHGEETSEERDKEDLKPTHHHPDVQSAGQQSSTLTLEERESASQLQNGEAVSECDLPTHASAAETLQDAQPHLLVVPPEIKRHAGDLCSGLSNENVEREEVEMCPTAPESELRGPETTHMKDQKYNSQNTVDCSPAERESTLIAKEPVSAMERERTMRNLVDMQRKVEQKQQRDRERQLLRVQERLSIIQNRKAEEDLLGLKHTDRLKHLTQDLPQEDKNQQKTVVRERLEQLRRERSYIMQSKRDRNTAGFKELLGPVSLQSKETDDGAD</sequence>
<feature type="region of interest" description="Disordered" evidence="1">
    <location>
        <begin position="529"/>
        <end position="555"/>
    </location>
</feature>
<feature type="region of interest" description="Disordered" evidence="1">
    <location>
        <begin position="365"/>
        <end position="386"/>
    </location>
</feature>
<evidence type="ECO:0000256" key="1">
    <source>
        <dbReference type="SAM" id="MobiDB-lite"/>
    </source>
</evidence>
<comment type="caution">
    <text evidence="2">The sequence shown here is derived from an EMBL/GenBank/DDBJ whole genome shotgun (WGS) entry which is preliminary data.</text>
</comment>
<name>A0A6G0IXV5_LARCR</name>
<feature type="compositionally biased region" description="Polar residues" evidence="1">
    <location>
        <begin position="620"/>
        <end position="629"/>
    </location>
</feature>
<dbReference type="EMBL" id="REGW02000005">
    <property type="protein sequence ID" value="KAE8296359.1"/>
    <property type="molecule type" value="Genomic_DNA"/>
</dbReference>
<feature type="compositionally biased region" description="Basic and acidic residues" evidence="1">
    <location>
        <begin position="591"/>
        <end position="617"/>
    </location>
</feature>
<evidence type="ECO:0000313" key="3">
    <source>
        <dbReference type="Proteomes" id="UP000424527"/>
    </source>
</evidence>
<protein>
    <submittedName>
        <fullName evidence="2">Uncharacterized protein</fullName>
    </submittedName>
</protein>
<accession>A0A6G0IXV5</accession>